<evidence type="ECO:0000313" key="2">
    <source>
        <dbReference type="EMBL" id="GMI29140.1"/>
    </source>
</evidence>
<feature type="transmembrane region" description="Helical" evidence="1">
    <location>
        <begin position="93"/>
        <end position="110"/>
    </location>
</feature>
<feature type="transmembrane region" description="Helical" evidence="1">
    <location>
        <begin position="314"/>
        <end position="330"/>
    </location>
</feature>
<feature type="transmembrane region" description="Helical" evidence="1">
    <location>
        <begin position="269"/>
        <end position="294"/>
    </location>
</feature>
<feature type="non-terminal residue" evidence="2">
    <location>
        <position position="1"/>
    </location>
</feature>
<dbReference type="Pfam" id="PF14023">
    <property type="entry name" value="Bestrophin-like"/>
    <property type="match status" value="1"/>
</dbReference>
<evidence type="ECO:0000313" key="3">
    <source>
        <dbReference type="Proteomes" id="UP001165082"/>
    </source>
</evidence>
<dbReference type="Proteomes" id="UP001165082">
    <property type="component" value="Unassembled WGS sequence"/>
</dbReference>
<keyword evidence="1" id="KW-0812">Transmembrane</keyword>
<name>A0A9W7G2E3_9STRA</name>
<feature type="transmembrane region" description="Helical" evidence="1">
    <location>
        <begin position="130"/>
        <end position="150"/>
    </location>
</feature>
<dbReference type="EMBL" id="BRXZ01008651">
    <property type="protein sequence ID" value="GMI29140.1"/>
    <property type="molecule type" value="Genomic_DNA"/>
</dbReference>
<dbReference type="OrthoDB" id="412895at2759"/>
<comment type="caution">
    <text evidence="2">The sequence shown here is derived from an EMBL/GenBank/DDBJ whole genome shotgun (WGS) entry which is preliminary data.</text>
</comment>
<organism evidence="2 3">
    <name type="scientific">Triparma retinervis</name>
    <dbReference type="NCBI Taxonomy" id="2557542"/>
    <lineage>
        <taxon>Eukaryota</taxon>
        <taxon>Sar</taxon>
        <taxon>Stramenopiles</taxon>
        <taxon>Ochrophyta</taxon>
        <taxon>Bolidophyceae</taxon>
        <taxon>Parmales</taxon>
        <taxon>Triparmaceae</taxon>
        <taxon>Triparma</taxon>
    </lineage>
</organism>
<sequence length="380" mass="41816">LTAIDNVADNVADDEARSFREAEEIFMKGYSEQQLSVFSSSTRLLGERRYAKRRPYLPQNIEAVPTILDLSPPRRLSLDDPERRWLSLQYRGSVVLAAYVSFPYILSLIARAVDVSSYGLGDVNNLVSSFVPGVSILFGTLCSLTVNILYQRQARLQQTVSEEASLLSQVTQDLLHLLRRPEHSEHRIRAAQASADYVATLVGDSRAVEVMKVAISDPIMAMTDTIGVFEQYCEDRGTDLQAAGALVSSLRSNLSEMGMLRARRLSDEALALPPTHFGLLALLSGLILVAFILASLGSVDASTGIATPSIESRTLFSVIFGVYLLFFNFSRDLNQPFEGVYQIRRSQTASSLLKTRRIITSSGLAQGVNFGYGEDGDRTT</sequence>
<accession>A0A9W7G2E3</accession>
<keyword evidence="1" id="KW-1133">Transmembrane helix</keyword>
<dbReference type="AlphaFoldDB" id="A0A9W7G2E3"/>
<evidence type="ECO:0000256" key="1">
    <source>
        <dbReference type="SAM" id="Phobius"/>
    </source>
</evidence>
<proteinExistence type="predicted"/>
<protein>
    <submittedName>
        <fullName evidence="2">Uncharacterized protein</fullName>
    </submittedName>
</protein>
<reference evidence="2" key="1">
    <citation type="submission" date="2022-07" db="EMBL/GenBank/DDBJ databases">
        <title>Genome analysis of Parmales, a sister group of diatoms, reveals the evolutionary specialization of diatoms from phago-mixotrophs to photoautotrophs.</title>
        <authorList>
            <person name="Ban H."/>
            <person name="Sato S."/>
            <person name="Yoshikawa S."/>
            <person name="Kazumasa Y."/>
            <person name="Nakamura Y."/>
            <person name="Ichinomiya M."/>
            <person name="Saitoh K."/>
            <person name="Sato N."/>
            <person name="Blanc-Mathieu R."/>
            <person name="Endo H."/>
            <person name="Kuwata A."/>
            <person name="Ogata H."/>
        </authorList>
    </citation>
    <scope>NUCLEOTIDE SEQUENCE</scope>
</reference>
<keyword evidence="1" id="KW-0472">Membrane</keyword>
<keyword evidence="3" id="KW-1185">Reference proteome</keyword>
<dbReference type="InterPro" id="IPR025333">
    <property type="entry name" value="DUF4239"/>
</dbReference>
<gene>
    <name evidence="2" type="ORF">TrRE_jg10189</name>
</gene>